<protein>
    <recommendedName>
        <fullName evidence="2">PWWP domain-containing protein</fullName>
    </recommendedName>
</protein>
<evidence type="ECO:0000313" key="4">
    <source>
        <dbReference type="Proteomes" id="UP001150925"/>
    </source>
</evidence>
<dbReference type="Gene3D" id="2.30.30.140">
    <property type="match status" value="1"/>
</dbReference>
<feature type="compositionally biased region" description="Basic and acidic residues" evidence="1">
    <location>
        <begin position="339"/>
        <end position="352"/>
    </location>
</feature>
<feature type="compositionally biased region" description="Basic and acidic residues" evidence="1">
    <location>
        <begin position="244"/>
        <end position="261"/>
    </location>
</feature>
<accession>A0A9W8AWS0</accession>
<evidence type="ECO:0000259" key="2">
    <source>
        <dbReference type="Pfam" id="PF00855"/>
    </source>
</evidence>
<feature type="compositionally biased region" description="Polar residues" evidence="1">
    <location>
        <begin position="368"/>
        <end position="380"/>
    </location>
</feature>
<name>A0A9W8AWS0_9FUNG</name>
<feature type="region of interest" description="Disordered" evidence="1">
    <location>
        <begin position="368"/>
        <end position="387"/>
    </location>
</feature>
<feature type="region of interest" description="Disordered" evidence="1">
    <location>
        <begin position="230"/>
        <end position="362"/>
    </location>
</feature>
<gene>
    <name evidence="3" type="ORF">IWQ62_000076</name>
</gene>
<evidence type="ECO:0000313" key="3">
    <source>
        <dbReference type="EMBL" id="KAJ1970249.1"/>
    </source>
</evidence>
<feature type="compositionally biased region" description="Low complexity" evidence="1">
    <location>
        <begin position="174"/>
        <end position="187"/>
    </location>
</feature>
<proteinExistence type="predicted"/>
<feature type="compositionally biased region" description="Low complexity" evidence="1">
    <location>
        <begin position="277"/>
        <end position="300"/>
    </location>
</feature>
<dbReference type="CDD" id="cd05162">
    <property type="entry name" value="PWWP"/>
    <property type="match status" value="1"/>
</dbReference>
<dbReference type="EMBL" id="JANBPY010000002">
    <property type="protein sequence ID" value="KAJ1970249.1"/>
    <property type="molecule type" value="Genomic_DNA"/>
</dbReference>
<feature type="region of interest" description="Disordered" evidence="1">
    <location>
        <begin position="141"/>
        <end position="214"/>
    </location>
</feature>
<evidence type="ECO:0000256" key="1">
    <source>
        <dbReference type="SAM" id="MobiDB-lite"/>
    </source>
</evidence>
<sequence length="487" mass="54339">MSDPLHRITHLPWKRRTPRRRLVFVDPDDSEAPYWWPAMVVANADLDLFYQRVNSTLEPPKPNEHLVCYFEDGSYSVVPETDTRPFDPHRSPYTEYLQGPNSHAFKYDRAVQLATLYFEFAQAPGTFLWICDDERYDSTLNPLRTTEGESTDPAIVHSSAPAQPRPTPLTLPHSMDLSYGSSHSGSGADDDIDGDQASDEGFLGTADPSVDPPRLFKHKTFASVAHPGKLSNASRRFKPYNNKVSDRHTIQRPETSSKLDQQRLFPQQLGHQSEHINSSWRTTSNRSSSPVAWQSSASSSNREPNPSPTQERDILPARRVHSTTSIPNQVIKDTVSSAHETELDRPYTRETSADTPSVKQTTNTTLFSGVVPSLSQNRSKPSGPPTPNSTLKLVCGCCQSQLSSGNAVVNCSSCVQALDRRFAYATVSQQFLADLTEPHATDNLPDSKSRRIRASAVDDFPAHPFALLRPLITPSAQQRWFDLLRES</sequence>
<comment type="caution">
    <text evidence="3">The sequence shown here is derived from an EMBL/GenBank/DDBJ whole genome shotgun (WGS) entry which is preliminary data.</text>
</comment>
<organism evidence="3 4">
    <name type="scientific">Dispira parvispora</name>
    <dbReference type="NCBI Taxonomy" id="1520584"/>
    <lineage>
        <taxon>Eukaryota</taxon>
        <taxon>Fungi</taxon>
        <taxon>Fungi incertae sedis</taxon>
        <taxon>Zoopagomycota</taxon>
        <taxon>Kickxellomycotina</taxon>
        <taxon>Dimargaritomycetes</taxon>
        <taxon>Dimargaritales</taxon>
        <taxon>Dimargaritaceae</taxon>
        <taxon>Dispira</taxon>
    </lineage>
</organism>
<dbReference type="Proteomes" id="UP001150925">
    <property type="component" value="Unassembled WGS sequence"/>
</dbReference>
<feature type="compositionally biased region" description="Acidic residues" evidence="1">
    <location>
        <begin position="188"/>
        <end position="198"/>
    </location>
</feature>
<dbReference type="InterPro" id="IPR000313">
    <property type="entry name" value="PWWP_dom"/>
</dbReference>
<feature type="compositionally biased region" description="Polar residues" evidence="1">
    <location>
        <begin position="353"/>
        <end position="362"/>
    </location>
</feature>
<reference evidence="3" key="1">
    <citation type="submission" date="2022-07" db="EMBL/GenBank/DDBJ databases">
        <title>Phylogenomic reconstructions and comparative analyses of Kickxellomycotina fungi.</title>
        <authorList>
            <person name="Reynolds N.K."/>
            <person name="Stajich J.E."/>
            <person name="Barry K."/>
            <person name="Grigoriev I.V."/>
            <person name="Crous P."/>
            <person name="Smith M.E."/>
        </authorList>
    </citation>
    <scope>NUCLEOTIDE SEQUENCE</scope>
    <source>
        <strain evidence="3">RSA 1196</strain>
    </source>
</reference>
<dbReference type="Pfam" id="PF00855">
    <property type="entry name" value="PWWP"/>
    <property type="match status" value="1"/>
</dbReference>
<feature type="domain" description="PWWP" evidence="2">
    <location>
        <begin position="35"/>
        <end position="118"/>
    </location>
</feature>
<keyword evidence="4" id="KW-1185">Reference proteome</keyword>
<dbReference type="AlphaFoldDB" id="A0A9W8AWS0"/>
<dbReference type="SUPFAM" id="SSF63748">
    <property type="entry name" value="Tudor/PWWP/MBT"/>
    <property type="match status" value="1"/>
</dbReference>
<dbReference type="OrthoDB" id="641149at2759"/>